<dbReference type="HOGENOM" id="CLU_3358879_0_0_11"/>
<reference evidence="2 3" key="1">
    <citation type="journal article" date="2010" name="Mol. Plant Microbe Interact.">
        <title>Streptomyces scabies 87-22 contains a coronafacic acid-like biosynthetic cluster that contributes to plant-microbe interactions.</title>
        <authorList>
            <person name="Bignell D.R."/>
            <person name="Seipke R.F."/>
            <person name="Huguet-Tapia J.C."/>
            <person name="Chambers A.H."/>
            <person name="Parry R.J."/>
            <person name="Loria R."/>
        </authorList>
    </citation>
    <scope>NUCLEOTIDE SEQUENCE [LARGE SCALE GENOMIC DNA]</scope>
    <source>
        <strain evidence="2 3">87.22</strain>
    </source>
</reference>
<dbReference type="KEGG" id="scb:SCAB_66312"/>
<dbReference type="EMBL" id="FN554889">
    <property type="protein sequence ID" value="CBG73631.1"/>
    <property type="molecule type" value="Genomic_DNA"/>
</dbReference>
<evidence type="ECO:0000313" key="3">
    <source>
        <dbReference type="Proteomes" id="UP000001444"/>
    </source>
</evidence>
<proteinExistence type="predicted"/>
<evidence type="ECO:0000256" key="1">
    <source>
        <dbReference type="SAM" id="MobiDB-lite"/>
    </source>
</evidence>
<keyword evidence="3" id="KW-1185">Reference proteome</keyword>
<gene>
    <name evidence="2" type="ordered locus">SCAB_66312</name>
</gene>
<accession>C9ZHA9</accession>
<dbReference type="AlphaFoldDB" id="C9ZHA9"/>
<feature type="region of interest" description="Disordered" evidence="1">
    <location>
        <begin position="1"/>
        <end position="36"/>
    </location>
</feature>
<dbReference type="Proteomes" id="UP000001444">
    <property type="component" value="Chromosome"/>
</dbReference>
<sequence length="36" mass="3800">MSAGHDDQVSAVTRTRSRAAEKRLPQPGEAAQHGPS</sequence>
<evidence type="ECO:0000313" key="2">
    <source>
        <dbReference type="EMBL" id="CBG73631.1"/>
    </source>
</evidence>
<organism evidence="2 3">
    <name type="scientific">Streptomyces scabiei (strain 87.22)</name>
    <dbReference type="NCBI Taxonomy" id="680198"/>
    <lineage>
        <taxon>Bacteria</taxon>
        <taxon>Bacillati</taxon>
        <taxon>Actinomycetota</taxon>
        <taxon>Actinomycetes</taxon>
        <taxon>Kitasatosporales</taxon>
        <taxon>Streptomycetaceae</taxon>
        <taxon>Streptomyces</taxon>
    </lineage>
</organism>
<name>C9ZHA9_STRSW</name>
<protein>
    <submittedName>
        <fullName evidence="2">Uncharacterized protein</fullName>
    </submittedName>
</protein>
<dbReference type="STRING" id="680198.SCAB_66312"/>